<feature type="transmembrane region" description="Helical" evidence="5">
    <location>
        <begin position="374"/>
        <end position="392"/>
    </location>
</feature>
<keyword evidence="8" id="KW-1185">Reference proteome</keyword>
<dbReference type="PROSITE" id="PS00216">
    <property type="entry name" value="SUGAR_TRANSPORT_1"/>
    <property type="match status" value="1"/>
</dbReference>
<feature type="transmembrane region" description="Helical" evidence="5">
    <location>
        <begin position="93"/>
        <end position="112"/>
    </location>
</feature>
<feature type="transmembrane region" description="Helical" evidence="5">
    <location>
        <begin position="27"/>
        <end position="48"/>
    </location>
</feature>
<dbReference type="PROSITE" id="PS50850">
    <property type="entry name" value="MFS"/>
    <property type="match status" value="1"/>
</dbReference>
<feature type="transmembrane region" description="Helical" evidence="5">
    <location>
        <begin position="404"/>
        <end position="423"/>
    </location>
</feature>
<feature type="domain" description="Major facilitator superfamily (MFS) profile" evidence="6">
    <location>
        <begin position="24"/>
        <end position="428"/>
    </location>
</feature>
<reference evidence="7 8" key="1">
    <citation type="journal article" date="2020" name="Microorganisms">
        <title>Simultaneous Genome Sequencing of Prosthecochloris ethylica and Desulfuromonas acetoxidans within a Syntrophic Mixture Reveals Unique Pili and Protein Interactions.</title>
        <authorList>
            <person name="Kyndt J.A."/>
            <person name="Van Beeumen J.J."/>
            <person name="Meyer T.E."/>
        </authorList>
    </citation>
    <scope>NUCLEOTIDE SEQUENCE [LARGE SCALE GENOMIC DNA]</scope>
    <source>
        <strain evidence="7 8">N3</strain>
    </source>
</reference>
<feature type="transmembrane region" description="Helical" evidence="5">
    <location>
        <begin position="191"/>
        <end position="211"/>
    </location>
</feature>
<dbReference type="SUPFAM" id="SSF103473">
    <property type="entry name" value="MFS general substrate transporter"/>
    <property type="match status" value="1"/>
</dbReference>
<evidence type="ECO:0000256" key="1">
    <source>
        <dbReference type="ARBA" id="ARBA00004141"/>
    </source>
</evidence>
<dbReference type="InterPro" id="IPR020846">
    <property type="entry name" value="MFS_dom"/>
</dbReference>
<evidence type="ECO:0000313" key="8">
    <source>
        <dbReference type="Proteomes" id="UP000619838"/>
    </source>
</evidence>
<keyword evidence="3 5" id="KW-1133">Transmembrane helix</keyword>
<feature type="transmembrane region" description="Helical" evidence="5">
    <location>
        <begin position="68"/>
        <end position="86"/>
    </location>
</feature>
<keyword evidence="2 5" id="KW-0812">Transmembrane</keyword>
<proteinExistence type="predicted"/>
<gene>
    <name evidence="7" type="ORF">INT08_08075</name>
</gene>
<dbReference type="RefSeq" id="WP_114607650.1">
    <property type="nucleotide sequence ID" value="NZ_JABVZQ010000001.1"/>
</dbReference>
<feature type="transmembrane region" description="Helical" evidence="5">
    <location>
        <begin position="314"/>
        <end position="332"/>
    </location>
</feature>
<dbReference type="PANTHER" id="PTHR23524:SF1">
    <property type="entry name" value="MRH DOMAIN-CONTAINING PROTEIN-RELATED"/>
    <property type="match status" value="1"/>
</dbReference>
<evidence type="ECO:0000256" key="4">
    <source>
        <dbReference type="ARBA" id="ARBA00023136"/>
    </source>
</evidence>
<organism evidence="7 8">
    <name type="scientific">Prosthecochloris ethylica</name>
    <dbReference type="NCBI Taxonomy" id="2743976"/>
    <lineage>
        <taxon>Bacteria</taxon>
        <taxon>Pseudomonadati</taxon>
        <taxon>Chlorobiota</taxon>
        <taxon>Chlorobiia</taxon>
        <taxon>Chlorobiales</taxon>
        <taxon>Chlorobiaceae</taxon>
        <taxon>Prosthecochloris</taxon>
    </lineage>
</organism>
<comment type="subcellular location">
    <subcellularLocation>
        <location evidence="1">Membrane</location>
        <topology evidence="1">Multi-pass membrane protein</topology>
    </subcellularLocation>
</comment>
<evidence type="ECO:0000313" key="7">
    <source>
        <dbReference type="EMBL" id="MBF0637124.1"/>
    </source>
</evidence>
<dbReference type="PANTHER" id="PTHR23524">
    <property type="entry name" value="TRANSPORTER, PUTATIVE (AFU_ORTHOLOGUE AFUA_8G04850)-RELATED"/>
    <property type="match status" value="1"/>
</dbReference>
<evidence type="ECO:0000256" key="3">
    <source>
        <dbReference type="ARBA" id="ARBA00022989"/>
    </source>
</evidence>
<comment type="caution">
    <text evidence="7">The sequence shown here is derived from an EMBL/GenBank/DDBJ whole genome shotgun (WGS) entry which is preliminary data.</text>
</comment>
<keyword evidence="4 5" id="KW-0472">Membrane</keyword>
<dbReference type="EMBL" id="JADGII010000012">
    <property type="protein sequence ID" value="MBF0637124.1"/>
    <property type="molecule type" value="Genomic_DNA"/>
</dbReference>
<evidence type="ECO:0000259" key="6">
    <source>
        <dbReference type="PROSITE" id="PS50850"/>
    </source>
</evidence>
<dbReference type="InterPro" id="IPR036259">
    <property type="entry name" value="MFS_trans_sf"/>
</dbReference>
<feature type="transmembrane region" description="Helical" evidence="5">
    <location>
        <begin position="118"/>
        <end position="141"/>
    </location>
</feature>
<evidence type="ECO:0000256" key="5">
    <source>
        <dbReference type="SAM" id="Phobius"/>
    </source>
</evidence>
<accession>A0ABR9XT54</accession>
<dbReference type="Pfam" id="PF07690">
    <property type="entry name" value="MFS_1"/>
    <property type="match status" value="1"/>
</dbReference>
<feature type="transmembrane region" description="Helical" evidence="5">
    <location>
        <begin position="281"/>
        <end position="302"/>
    </location>
</feature>
<evidence type="ECO:0000256" key="2">
    <source>
        <dbReference type="ARBA" id="ARBA00022692"/>
    </source>
</evidence>
<feature type="transmembrane region" description="Helical" evidence="5">
    <location>
        <begin position="257"/>
        <end position="275"/>
    </location>
</feature>
<dbReference type="InterPro" id="IPR011701">
    <property type="entry name" value="MFS"/>
</dbReference>
<feature type="transmembrane region" description="Helical" evidence="5">
    <location>
        <begin position="338"/>
        <end position="362"/>
    </location>
</feature>
<dbReference type="InterPro" id="IPR005829">
    <property type="entry name" value="Sugar_transporter_CS"/>
</dbReference>
<dbReference type="Gene3D" id="1.20.1250.20">
    <property type="entry name" value="MFS general substrate transporter like domains"/>
    <property type="match status" value="1"/>
</dbReference>
<protein>
    <submittedName>
        <fullName evidence="7">MFS transporter</fullName>
    </submittedName>
</protein>
<name>A0ABR9XT54_9CHLB</name>
<sequence>MNTNSTNARIGPIELAPSIRRSNAWTFFYAAFFSIGIITFLSIGQTYILNVHLGIPENEQGAISGNLVVWTELIALLFFIPAGILMDRIGRRPLYVAGFLLIGITYLLYPFAGSVSDLFLYRIIYALGMVAVTGALSTVLVDYPAERSRGKMVALIGLLNGLGIVITNQFFGSLPAMLVKRGMSDIEAGIVTHASVAVIATIAAIVCAGGLQKGVPFKEEKRPGLRELFTNGLTAARNPRILLSYTAAFIARGDQSINGTFISLWGMNAGIAMGLSYDDAFWKGTLIFIITQVAALIWAPLVGPLIDRINRVSALAVCMFLAMLGNLSVLVLDNPFEPIGYLVFILLGIGQISVFLGAQSLIGQEAPATKRGSILGTFNISGAIGILIIAKAGGNLFDSLSPQAPFVIVGTINALLMFFSIYVRIKAPHKLNHATDNA</sequence>
<dbReference type="Proteomes" id="UP000619838">
    <property type="component" value="Unassembled WGS sequence"/>
</dbReference>
<feature type="transmembrane region" description="Helical" evidence="5">
    <location>
        <begin position="153"/>
        <end position="171"/>
    </location>
</feature>